<dbReference type="GO" id="GO:0016020">
    <property type="term" value="C:membrane"/>
    <property type="evidence" value="ECO:0007669"/>
    <property type="project" value="UniProtKB-SubCell"/>
</dbReference>
<keyword evidence="8" id="KW-1185">Reference proteome</keyword>
<gene>
    <name evidence="7" type="ORF">HOLleu_02200</name>
</gene>
<dbReference type="Proteomes" id="UP001152320">
    <property type="component" value="Chromosome 1"/>
</dbReference>
<dbReference type="Pfam" id="PF04505">
    <property type="entry name" value="CD225"/>
    <property type="match status" value="1"/>
</dbReference>
<name>A0A9Q1CRF2_HOLLE</name>
<keyword evidence="4 6" id="KW-1133">Transmembrane helix</keyword>
<organism evidence="7 8">
    <name type="scientific">Holothuria leucospilota</name>
    <name type="common">Black long sea cucumber</name>
    <name type="synonym">Mertensiothuria leucospilota</name>
    <dbReference type="NCBI Taxonomy" id="206669"/>
    <lineage>
        <taxon>Eukaryota</taxon>
        <taxon>Metazoa</taxon>
        <taxon>Echinodermata</taxon>
        <taxon>Eleutherozoa</taxon>
        <taxon>Echinozoa</taxon>
        <taxon>Holothuroidea</taxon>
        <taxon>Aspidochirotacea</taxon>
        <taxon>Aspidochirotida</taxon>
        <taxon>Holothuriidae</taxon>
        <taxon>Holothuria</taxon>
    </lineage>
</organism>
<accession>A0A9Q1CRF2</accession>
<comment type="similarity">
    <text evidence="2">Belongs to the CD225/Dispanin family.</text>
</comment>
<dbReference type="InterPro" id="IPR007593">
    <property type="entry name" value="CD225/Dispanin_fam"/>
</dbReference>
<evidence type="ECO:0000256" key="2">
    <source>
        <dbReference type="ARBA" id="ARBA00006843"/>
    </source>
</evidence>
<evidence type="ECO:0000256" key="6">
    <source>
        <dbReference type="SAM" id="Phobius"/>
    </source>
</evidence>
<dbReference type="InterPro" id="IPR051423">
    <property type="entry name" value="CD225/Dispanin"/>
</dbReference>
<evidence type="ECO:0000256" key="4">
    <source>
        <dbReference type="ARBA" id="ARBA00022989"/>
    </source>
</evidence>
<keyword evidence="3 6" id="KW-0812">Transmembrane</keyword>
<dbReference type="EMBL" id="JAIZAY010000001">
    <property type="protein sequence ID" value="KAJ8049445.1"/>
    <property type="molecule type" value="Genomic_DNA"/>
</dbReference>
<keyword evidence="5 6" id="KW-0472">Membrane</keyword>
<evidence type="ECO:0000313" key="7">
    <source>
        <dbReference type="EMBL" id="KAJ8049445.1"/>
    </source>
</evidence>
<protein>
    <submittedName>
        <fullName evidence="7">Uncharacterized protein</fullName>
    </submittedName>
</protein>
<dbReference type="PANTHER" id="PTHR14948:SF44">
    <property type="entry name" value="PROLINE-RICH TRANSMEMBRANE PROTEIN 1-LIKE"/>
    <property type="match status" value="1"/>
</dbReference>
<proteinExistence type="inferred from homology"/>
<evidence type="ECO:0000313" key="8">
    <source>
        <dbReference type="Proteomes" id="UP001152320"/>
    </source>
</evidence>
<evidence type="ECO:0000256" key="1">
    <source>
        <dbReference type="ARBA" id="ARBA00004370"/>
    </source>
</evidence>
<comment type="caution">
    <text evidence="7">The sequence shown here is derived from an EMBL/GenBank/DDBJ whole genome shotgun (WGS) entry which is preliminary data.</text>
</comment>
<feature type="transmembrane region" description="Helical" evidence="6">
    <location>
        <begin position="42"/>
        <end position="63"/>
    </location>
</feature>
<evidence type="ECO:0000256" key="3">
    <source>
        <dbReference type="ARBA" id="ARBA00022692"/>
    </source>
</evidence>
<comment type="subcellular location">
    <subcellularLocation>
        <location evidence="1">Membrane</location>
    </subcellularLocation>
</comment>
<evidence type="ECO:0000256" key="5">
    <source>
        <dbReference type="ARBA" id="ARBA00023136"/>
    </source>
</evidence>
<feature type="transmembrane region" description="Helical" evidence="6">
    <location>
        <begin position="90"/>
        <end position="114"/>
    </location>
</feature>
<dbReference type="OrthoDB" id="6083617at2759"/>
<dbReference type="PANTHER" id="PTHR14948">
    <property type="entry name" value="NG5"/>
    <property type="match status" value="1"/>
</dbReference>
<sequence>MAGFQRSPQGGYQPIATSSNQASYYTIRPEVDNGHSYPTGDYFVLALFVTCCCCLPIGLTAMVHSSKVRFQEATGDVDGAKKSAYKAKKLSVLGLLIGFVLLTFLAAVITFFTLEAKK</sequence>
<dbReference type="AlphaFoldDB" id="A0A9Q1CRF2"/>
<reference evidence="7" key="1">
    <citation type="submission" date="2021-10" db="EMBL/GenBank/DDBJ databases">
        <title>Tropical sea cucumber genome reveals ecological adaptation and Cuvierian tubules defense mechanism.</title>
        <authorList>
            <person name="Chen T."/>
        </authorList>
    </citation>
    <scope>NUCLEOTIDE SEQUENCE</scope>
    <source>
        <strain evidence="7">Nanhai2018</strain>
        <tissue evidence="7">Muscle</tissue>
    </source>
</reference>